<feature type="domain" description="Flagellin N-terminal" evidence="6">
    <location>
        <begin position="3"/>
        <end position="139"/>
    </location>
</feature>
<dbReference type="RefSeq" id="WP_075496706.1">
    <property type="nucleotide sequence ID" value="NZ_CAWRBC010000105.1"/>
</dbReference>
<proteinExistence type="inferred from homology"/>
<keyword evidence="4" id="KW-0964">Secreted</keyword>
<dbReference type="Gene3D" id="1.20.1330.10">
    <property type="entry name" value="f41 fragment of flagellin, N-terminal domain"/>
    <property type="match status" value="1"/>
</dbReference>
<keyword evidence="7" id="KW-0969">Cilium</keyword>
<dbReference type="NCBIfam" id="TIGR02550">
    <property type="entry name" value="flagell_flgL"/>
    <property type="match status" value="1"/>
</dbReference>
<organism evidence="7 8">
    <name type="scientific">Moritella viscosa</name>
    <dbReference type="NCBI Taxonomy" id="80854"/>
    <lineage>
        <taxon>Bacteria</taxon>
        <taxon>Pseudomonadati</taxon>
        <taxon>Pseudomonadota</taxon>
        <taxon>Gammaproteobacteria</taxon>
        <taxon>Alteromonadales</taxon>
        <taxon>Moritellaceae</taxon>
        <taxon>Moritella</taxon>
    </lineage>
</organism>
<evidence type="ECO:0000256" key="4">
    <source>
        <dbReference type="ARBA" id="ARBA00022525"/>
    </source>
</evidence>
<dbReference type="PANTHER" id="PTHR42792">
    <property type="entry name" value="FLAGELLIN"/>
    <property type="match status" value="1"/>
</dbReference>
<dbReference type="EMBL" id="FPLD01000014">
    <property type="protein sequence ID" value="SGY85095.1"/>
    <property type="molecule type" value="Genomic_DNA"/>
</dbReference>
<sequence length="300" mass="32671">MRVSTVQLQRTVMSGMERSASIFSHISQQKASGKRMVKPSDDPLGAVKLMALQAEQVSLKQFDTNIENVRRHLSGAETYITSINDHFDKLRDLTLEAGNGTLNEEGRKAIALEMKSVKDSLLATVNSKGSNGKYLFSGSEVEKQPIAGPDPITGDYSYGGDNGERYITIASGVKVAANVNADATFFDGGKDFFKDVDGYIEKLNLGTEVPGDIKMMLGAVDSSIDTNLQLLTIVGTRLSEIMQTKDTNADISLYGKNLQLSLEQLDYGMASFDLAQAELALKTTQQVYVKASRLSLFNVM</sequence>
<comment type="subcellular location">
    <subcellularLocation>
        <location evidence="1">Bacterial flagellum</location>
    </subcellularLocation>
    <subcellularLocation>
        <location evidence="2">Secreted</location>
    </subcellularLocation>
</comment>
<evidence type="ECO:0000313" key="8">
    <source>
        <dbReference type="Proteomes" id="UP000183794"/>
    </source>
</evidence>
<reference evidence="7 8" key="1">
    <citation type="submission" date="2016-11" db="EMBL/GenBank/DDBJ databases">
        <authorList>
            <person name="Jaros S."/>
            <person name="Januszkiewicz K."/>
            <person name="Wedrychowicz H."/>
        </authorList>
    </citation>
    <scope>NUCLEOTIDE SEQUENCE [LARGE SCALE GENOMIC DNA]</scope>
    <source>
        <strain evidence="7">NVI 5450</strain>
    </source>
</reference>
<dbReference type="InterPro" id="IPR013384">
    <property type="entry name" value="Flagell_FlgL"/>
</dbReference>
<dbReference type="GO" id="GO:0071973">
    <property type="term" value="P:bacterial-type flagellum-dependent cell motility"/>
    <property type="evidence" value="ECO:0007669"/>
    <property type="project" value="InterPro"/>
</dbReference>
<keyword evidence="7" id="KW-0282">Flagellum</keyword>
<evidence type="ECO:0000256" key="3">
    <source>
        <dbReference type="ARBA" id="ARBA00005709"/>
    </source>
</evidence>
<dbReference type="InterPro" id="IPR001029">
    <property type="entry name" value="Flagellin_N"/>
</dbReference>
<dbReference type="GO" id="GO:0005576">
    <property type="term" value="C:extracellular region"/>
    <property type="evidence" value="ECO:0007669"/>
    <property type="project" value="UniProtKB-SubCell"/>
</dbReference>
<evidence type="ECO:0000256" key="5">
    <source>
        <dbReference type="ARBA" id="ARBA00023143"/>
    </source>
</evidence>
<dbReference type="SUPFAM" id="SSF64518">
    <property type="entry name" value="Phase 1 flagellin"/>
    <property type="match status" value="1"/>
</dbReference>
<dbReference type="OrthoDB" id="9768249at2"/>
<evidence type="ECO:0000313" key="7">
    <source>
        <dbReference type="EMBL" id="SGY85095.1"/>
    </source>
</evidence>
<keyword evidence="7" id="KW-0966">Cell projection</keyword>
<comment type="similarity">
    <text evidence="3">Belongs to the bacterial flagellin family.</text>
</comment>
<evidence type="ECO:0000256" key="2">
    <source>
        <dbReference type="ARBA" id="ARBA00004613"/>
    </source>
</evidence>
<dbReference type="Pfam" id="PF00669">
    <property type="entry name" value="Flagellin_N"/>
    <property type="match status" value="1"/>
</dbReference>
<dbReference type="InterPro" id="IPR001492">
    <property type="entry name" value="Flagellin"/>
</dbReference>
<accession>A0A1L0DCH9</accession>
<gene>
    <name evidence="7" type="ORF">NVI5450_0476</name>
</gene>
<name>A0A1L0DCH9_9GAMM</name>
<protein>
    <submittedName>
        <fullName evidence="7">Flagellar hook-associated protein</fullName>
    </submittedName>
</protein>
<dbReference type="Proteomes" id="UP000183794">
    <property type="component" value="Unassembled WGS sequence"/>
</dbReference>
<keyword evidence="5" id="KW-0975">Bacterial flagellum</keyword>
<dbReference type="PANTHER" id="PTHR42792:SF1">
    <property type="entry name" value="FLAGELLAR HOOK-ASSOCIATED PROTEIN 3"/>
    <property type="match status" value="1"/>
</dbReference>
<evidence type="ECO:0000256" key="1">
    <source>
        <dbReference type="ARBA" id="ARBA00004365"/>
    </source>
</evidence>
<evidence type="ECO:0000259" key="6">
    <source>
        <dbReference type="Pfam" id="PF00669"/>
    </source>
</evidence>
<dbReference type="GO" id="GO:0005198">
    <property type="term" value="F:structural molecule activity"/>
    <property type="evidence" value="ECO:0007669"/>
    <property type="project" value="InterPro"/>
</dbReference>
<dbReference type="AlphaFoldDB" id="A0A1L0DCH9"/>
<dbReference type="GO" id="GO:0009424">
    <property type="term" value="C:bacterial-type flagellum hook"/>
    <property type="evidence" value="ECO:0007669"/>
    <property type="project" value="InterPro"/>
</dbReference>